<dbReference type="AlphaFoldDB" id="A0A8B3CJ83"/>
<accession>A0A8B3CJ83</accession>
<evidence type="ECO:0000313" key="2">
    <source>
        <dbReference type="Proteomes" id="UP000266669"/>
    </source>
</evidence>
<dbReference type="Proteomes" id="UP000266669">
    <property type="component" value="Unassembled WGS sequence"/>
</dbReference>
<name>A0A8B3CJ83_9LEPT</name>
<dbReference type="RefSeq" id="WP_118983909.1">
    <property type="nucleotide sequence ID" value="NZ_QHCS01000009.1"/>
</dbReference>
<evidence type="ECO:0000313" key="1">
    <source>
        <dbReference type="EMBL" id="RHX83378.1"/>
    </source>
</evidence>
<comment type="caution">
    <text evidence="1">The sequence shown here is derived from an EMBL/GenBank/DDBJ whole genome shotgun (WGS) entry which is preliminary data.</text>
</comment>
<sequence>MYYYEQSINKGIKKLKSDLGKTRVKSMKYFGALDEFENILKYLKYFYTWEDKKSFRQFKFSSGNINLFTTGTLLVQGTEEAVLRIESDLNRAMDSGLFAGFDSISSRKKII</sequence>
<protein>
    <submittedName>
        <fullName evidence="1">Uncharacterized protein</fullName>
    </submittedName>
</protein>
<reference evidence="2" key="1">
    <citation type="submission" date="2018-05" db="EMBL/GenBank/DDBJ databases">
        <title>Leptospira yasudae sp. nov. and Leptospira stimsonii sp. nov., two pathogenic species of the genus Leptospira isolated from environmental sources.</title>
        <authorList>
            <person name="Casanovas-Massana A."/>
            <person name="Hamond C."/>
            <person name="Santos L.A."/>
            <person name="Hacker K.P."/>
            <person name="Balassiano I."/>
            <person name="Medeiros M.A."/>
            <person name="Reis M.G."/>
            <person name="Ko A.I."/>
            <person name="Wunder E.A."/>
        </authorList>
    </citation>
    <scope>NUCLEOTIDE SEQUENCE [LARGE SCALE GENOMIC DNA]</scope>
    <source>
        <strain evidence="2">AMB6-RJ</strain>
    </source>
</reference>
<gene>
    <name evidence="1" type="ORF">DLM78_22020</name>
</gene>
<dbReference type="EMBL" id="QHCS01000009">
    <property type="protein sequence ID" value="RHX83378.1"/>
    <property type="molecule type" value="Genomic_DNA"/>
</dbReference>
<proteinExistence type="predicted"/>
<organism evidence="1 2">
    <name type="scientific">Leptospira stimsonii</name>
    <dbReference type="NCBI Taxonomy" id="2202203"/>
    <lineage>
        <taxon>Bacteria</taxon>
        <taxon>Pseudomonadati</taxon>
        <taxon>Spirochaetota</taxon>
        <taxon>Spirochaetia</taxon>
        <taxon>Leptospirales</taxon>
        <taxon>Leptospiraceae</taxon>
        <taxon>Leptospira</taxon>
    </lineage>
</organism>